<proteinExistence type="predicted"/>
<keyword evidence="2" id="KW-1185">Reference proteome</keyword>
<dbReference type="EMBL" id="JQCN01000031">
    <property type="protein sequence ID" value="KRN99493.1"/>
    <property type="molecule type" value="Genomic_DNA"/>
</dbReference>
<organism evidence="1 2">
    <name type="scientific">Ligilactobacillus pobuzihii</name>
    <dbReference type="NCBI Taxonomy" id="449659"/>
    <lineage>
        <taxon>Bacteria</taxon>
        <taxon>Bacillati</taxon>
        <taxon>Bacillota</taxon>
        <taxon>Bacilli</taxon>
        <taxon>Lactobacillales</taxon>
        <taxon>Lactobacillaceae</taxon>
        <taxon>Ligilactobacillus</taxon>
    </lineage>
</organism>
<accession>A0A0R2LI07</accession>
<dbReference type="PATRIC" id="fig|449659.4.peg.1522"/>
<evidence type="ECO:0000313" key="1">
    <source>
        <dbReference type="EMBL" id="KRN99493.1"/>
    </source>
</evidence>
<evidence type="ECO:0008006" key="3">
    <source>
        <dbReference type="Google" id="ProtNLM"/>
    </source>
</evidence>
<dbReference type="Proteomes" id="UP000051886">
    <property type="component" value="Unassembled WGS sequence"/>
</dbReference>
<dbReference type="RefSeq" id="WP_161808374.1">
    <property type="nucleotide sequence ID" value="NZ_BJYB01000024.1"/>
</dbReference>
<dbReference type="STRING" id="449659.IV66_GL001497"/>
<name>A0A0R2LI07_9LACO</name>
<dbReference type="InterPro" id="IPR009414">
    <property type="entry name" value="DUF1064"/>
</dbReference>
<reference evidence="1 2" key="1">
    <citation type="journal article" date="2015" name="Genome Announc.">
        <title>Expanding the biotechnology potential of lactobacilli through comparative genomics of 213 strains and associated genera.</title>
        <authorList>
            <person name="Sun Z."/>
            <person name="Harris H.M."/>
            <person name="McCann A."/>
            <person name="Guo C."/>
            <person name="Argimon S."/>
            <person name="Zhang W."/>
            <person name="Yang X."/>
            <person name="Jeffery I.B."/>
            <person name="Cooney J.C."/>
            <person name="Kagawa T.F."/>
            <person name="Liu W."/>
            <person name="Song Y."/>
            <person name="Salvetti E."/>
            <person name="Wrobel A."/>
            <person name="Rasinkangas P."/>
            <person name="Parkhill J."/>
            <person name="Rea M.C."/>
            <person name="O'Sullivan O."/>
            <person name="Ritari J."/>
            <person name="Douillard F.P."/>
            <person name="Paul Ross R."/>
            <person name="Yang R."/>
            <person name="Briner A.E."/>
            <person name="Felis G.E."/>
            <person name="de Vos W.M."/>
            <person name="Barrangou R."/>
            <person name="Klaenhammer T.R."/>
            <person name="Caufield P.W."/>
            <person name="Cui Y."/>
            <person name="Zhang H."/>
            <person name="O'Toole P.W."/>
        </authorList>
    </citation>
    <scope>NUCLEOTIDE SEQUENCE [LARGE SCALE GENOMIC DNA]</scope>
    <source>
        <strain evidence="1 2">NBRC 103219</strain>
    </source>
</reference>
<protein>
    <recommendedName>
        <fullName evidence="3">DUF1064 domain-containing protein</fullName>
    </recommendedName>
</protein>
<dbReference type="AlphaFoldDB" id="A0A0R2LI07"/>
<dbReference type="Pfam" id="PF06356">
    <property type="entry name" value="DUF1064"/>
    <property type="match status" value="1"/>
</dbReference>
<comment type="caution">
    <text evidence="1">The sequence shown here is derived from an EMBL/GenBank/DDBJ whole genome shotgun (WGS) entry which is preliminary data.</text>
</comment>
<evidence type="ECO:0000313" key="2">
    <source>
        <dbReference type="Proteomes" id="UP000051886"/>
    </source>
</evidence>
<gene>
    <name evidence="1" type="ORF">IV66_GL001497</name>
</gene>
<sequence length="136" mass="15861">MLDGYRFDSQQEASFYRQFIRGKCQQVSVHRPIRIIEPYQLGGTDCKGHDYKPDFVVIDQSGRGHLIDVKNSFTGYGVKADARLRFALIQSTQNQPVEVVIPRKGWFWLKIMDTKKKFEPIKMTSLDYDIHDYIGQ</sequence>